<keyword evidence="4" id="KW-0418">Kinase</keyword>
<keyword evidence="2" id="KW-0808">Transferase</keyword>
<dbReference type="GO" id="GO:0005524">
    <property type="term" value="F:ATP binding"/>
    <property type="evidence" value="ECO:0007669"/>
    <property type="project" value="UniProtKB-KW"/>
</dbReference>
<evidence type="ECO:0000259" key="8">
    <source>
        <dbReference type="Pfam" id="PF02224"/>
    </source>
</evidence>
<evidence type="ECO:0000256" key="3">
    <source>
        <dbReference type="ARBA" id="ARBA00022741"/>
    </source>
</evidence>
<organism evidence="9">
    <name type="scientific">marine metagenome</name>
    <dbReference type="NCBI Taxonomy" id="408172"/>
    <lineage>
        <taxon>unclassified sequences</taxon>
        <taxon>metagenomes</taxon>
        <taxon>ecological metagenomes</taxon>
    </lineage>
</organism>
<gene>
    <name evidence="9" type="ORF">METZ01_LOCUS462304</name>
</gene>
<proteinExistence type="predicted"/>
<keyword evidence="5" id="KW-0067">ATP-binding</keyword>
<evidence type="ECO:0000256" key="1">
    <source>
        <dbReference type="ARBA" id="ARBA00012906"/>
    </source>
</evidence>
<dbReference type="AlphaFoldDB" id="A0A383APK1"/>
<evidence type="ECO:0000256" key="4">
    <source>
        <dbReference type="ARBA" id="ARBA00022777"/>
    </source>
</evidence>
<reference evidence="9" key="1">
    <citation type="submission" date="2018-05" db="EMBL/GenBank/DDBJ databases">
        <authorList>
            <person name="Lanie J.A."/>
            <person name="Ng W.-L."/>
            <person name="Kazmierczak K.M."/>
            <person name="Andrzejewski T.M."/>
            <person name="Davidsen T.M."/>
            <person name="Wayne K.J."/>
            <person name="Tettelin H."/>
            <person name="Glass J.I."/>
            <person name="Rusch D."/>
            <person name="Podicherti R."/>
            <person name="Tsui H.-C.T."/>
            <person name="Winkler M.E."/>
        </authorList>
    </citation>
    <scope>NUCLEOTIDE SEQUENCE</scope>
</reference>
<evidence type="ECO:0000256" key="2">
    <source>
        <dbReference type="ARBA" id="ARBA00022679"/>
    </source>
</evidence>
<feature type="domain" description="Cytidylate kinase" evidence="8">
    <location>
        <begin position="11"/>
        <end position="190"/>
    </location>
</feature>
<evidence type="ECO:0000256" key="5">
    <source>
        <dbReference type="ARBA" id="ARBA00022840"/>
    </source>
</evidence>
<name>A0A383APK1_9ZZZZ</name>
<dbReference type="EMBL" id="UINC01193708">
    <property type="protein sequence ID" value="SVE09450.1"/>
    <property type="molecule type" value="Genomic_DNA"/>
</dbReference>
<dbReference type="EC" id="2.7.4.25" evidence="1"/>
<evidence type="ECO:0000313" key="9">
    <source>
        <dbReference type="EMBL" id="SVE09450.1"/>
    </source>
</evidence>
<comment type="catalytic activity">
    <reaction evidence="6">
        <text>dCMP + ATP = dCDP + ADP</text>
        <dbReference type="Rhea" id="RHEA:25094"/>
        <dbReference type="ChEBI" id="CHEBI:30616"/>
        <dbReference type="ChEBI" id="CHEBI:57566"/>
        <dbReference type="ChEBI" id="CHEBI:58593"/>
        <dbReference type="ChEBI" id="CHEBI:456216"/>
        <dbReference type="EC" id="2.7.4.25"/>
    </reaction>
</comment>
<dbReference type="InterPro" id="IPR011994">
    <property type="entry name" value="Cytidylate_kinase_dom"/>
</dbReference>
<dbReference type="GO" id="GO:0036431">
    <property type="term" value="F:dCMP kinase activity"/>
    <property type="evidence" value="ECO:0007669"/>
    <property type="project" value="InterPro"/>
</dbReference>
<evidence type="ECO:0000256" key="7">
    <source>
        <dbReference type="ARBA" id="ARBA00048478"/>
    </source>
</evidence>
<dbReference type="CDD" id="cd02020">
    <property type="entry name" value="CMPK"/>
    <property type="match status" value="1"/>
</dbReference>
<feature type="non-terminal residue" evidence="9">
    <location>
        <position position="190"/>
    </location>
</feature>
<protein>
    <recommendedName>
        <fullName evidence="1">(d)CMP kinase</fullName>
        <ecNumber evidence="1">2.7.4.25</ecNumber>
    </recommendedName>
</protein>
<dbReference type="SUPFAM" id="SSF52540">
    <property type="entry name" value="P-loop containing nucleoside triphosphate hydrolases"/>
    <property type="match status" value="1"/>
</dbReference>
<comment type="catalytic activity">
    <reaction evidence="7">
        <text>CMP + ATP = CDP + ADP</text>
        <dbReference type="Rhea" id="RHEA:11600"/>
        <dbReference type="ChEBI" id="CHEBI:30616"/>
        <dbReference type="ChEBI" id="CHEBI:58069"/>
        <dbReference type="ChEBI" id="CHEBI:60377"/>
        <dbReference type="ChEBI" id="CHEBI:456216"/>
        <dbReference type="EC" id="2.7.4.25"/>
    </reaction>
</comment>
<keyword evidence="3" id="KW-0547">Nucleotide-binding</keyword>
<dbReference type="Pfam" id="PF02224">
    <property type="entry name" value="Cytidylate_kin"/>
    <property type="match status" value="1"/>
</dbReference>
<dbReference type="InterPro" id="IPR027417">
    <property type="entry name" value="P-loop_NTPase"/>
</dbReference>
<sequence length="190" mass="21823">MKLKKKIKIVISADGGAGSGKTTGSRLIAKKFDLELLSSGLLYRYCAYKLLKKNKFRNKKIFLKKIVKKITNKKLKNKNLYNPEVTEYTSTIAKIKFVRDLLRSFQENFAKSGKCILEGRDIGTVILPGEKSDLKLFFKCSLNTKAKRRFLEYKKNNKKITFKQVKNALKLRDLEDTKRKISPLRPAKGA</sequence>
<evidence type="ECO:0000256" key="6">
    <source>
        <dbReference type="ARBA" id="ARBA00047615"/>
    </source>
</evidence>
<dbReference type="Gene3D" id="3.40.50.300">
    <property type="entry name" value="P-loop containing nucleotide triphosphate hydrolases"/>
    <property type="match status" value="1"/>
</dbReference>
<accession>A0A383APK1</accession>
<dbReference type="GO" id="GO:0006139">
    <property type="term" value="P:nucleobase-containing compound metabolic process"/>
    <property type="evidence" value="ECO:0007669"/>
    <property type="project" value="InterPro"/>
</dbReference>